<organism evidence="1 2">
    <name type="scientific">Gibberella moniliformis (strain M3125 / FGSC 7600)</name>
    <name type="common">Maize ear and stalk rot fungus</name>
    <name type="synonym">Fusarium verticillioides</name>
    <dbReference type="NCBI Taxonomy" id="334819"/>
    <lineage>
        <taxon>Eukaryota</taxon>
        <taxon>Fungi</taxon>
        <taxon>Dikarya</taxon>
        <taxon>Ascomycota</taxon>
        <taxon>Pezizomycotina</taxon>
        <taxon>Sordariomycetes</taxon>
        <taxon>Hypocreomycetidae</taxon>
        <taxon>Hypocreales</taxon>
        <taxon>Nectriaceae</taxon>
        <taxon>Fusarium</taxon>
        <taxon>Fusarium fujikuroi species complex</taxon>
    </lineage>
</organism>
<proteinExistence type="predicted"/>
<name>W7MUC8_GIBM7</name>
<dbReference type="AlphaFoldDB" id="W7MUC8"/>
<dbReference type="OrthoDB" id="5064306at2759"/>
<dbReference type="GeneID" id="30074273"/>
<dbReference type="EMBL" id="CM000588">
    <property type="protein sequence ID" value="EWG54796.1"/>
    <property type="molecule type" value="Genomic_DNA"/>
</dbReference>
<dbReference type="RefSeq" id="XP_018760987.1">
    <property type="nucleotide sequence ID" value="XM_018906642.1"/>
</dbReference>
<reference evidence="1 2" key="1">
    <citation type="journal article" date="2010" name="Nature">
        <title>Comparative genomics reveals mobile pathogenicity chromosomes in Fusarium.</title>
        <authorList>
            <person name="Ma L.J."/>
            <person name="van der Does H.C."/>
            <person name="Borkovich K.A."/>
            <person name="Coleman J.J."/>
            <person name="Daboussi M.J."/>
            <person name="Di Pietro A."/>
            <person name="Dufresne M."/>
            <person name="Freitag M."/>
            <person name="Grabherr M."/>
            <person name="Henrissat B."/>
            <person name="Houterman P.M."/>
            <person name="Kang S."/>
            <person name="Shim W.B."/>
            <person name="Woloshuk C."/>
            <person name="Xie X."/>
            <person name="Xu J.R."/>
            <person name="Antoniw J."/>
            <person name="Baker S.E."/>
            <person name="Bluhm B.H."/>
            <person name="Breakspear A."/>
            <person name="Brown D.W."/>
            <person name="Butchko R.A."/>
            <person name="Chapman S."/>
            <person name="Coulson R."/>
            <person name="Coutinho P.M."/>
            <person name="Danchin E.G."/>
            <person name="Diener A."/>
            <person name="Gale L.R."/>
            <person name="Gardiner D.M."/>
            <person name="Goff S."/>
            <person name="Hammond-Kosack K.E."/>
            <person name="Hilburn K."/>
            <person name="Hua-Van A."/>
            <person name="Jonkers W."/>
            <person name="Kazan K."/>
            <person name="Kodira C.D."/>
            <person name="Koehrsen M."/>
            <person name="Kumar L."/>
            <person name="Lee Y.H."/>
            <person name="Li L."/>
            <person name="Manners J.M."/>
            <person name="Miranda-Saavedra D."/>
            <person name="Mukherjee M."/>
            <person name="Park G."/>
            <person name="Park J."/>
            <person name="Park S.Y."/>
            <person name="Proctor R.H."/>
            <person name="Regev A."/>
            <person name="Ruiz-Roldan M.C."/>
            <person name="Sain D."/>
            <person name="Sakthikumar S."/>
            <person name="Sykes S."/>
            <person name="Schwartz D.C."/>
            <person name="Turgeon B.G."/>
            <person name="Wapinski I."/>
            <person name="Yoder O."/>
            <person name="Young S."/>
            <person name="Zeng Q."/>
            <person name="Zhou S."/>
            <person name="Galagan J."/>
            <person name="Cuomo C.A."/>
            <person name="Kistler H.C."/>
            <person name="Rep M."/>
        </authorList>
    </citation>
    <scope>NUCLEOTIDE SEQUENCE [LARGE SCALE GENOMIC DNA]</scope>
    <source>
        <strain evidence="2">M3125 / FGSC 7600</strain>
    </source>
</reference>
<dbReference type="Proteomes" id="UP000009096">
    <property type="component" value="Chromosome 11"/>
</dbReference>
<gene>
    <name evidence="1" type="ORF">FVEG_17397</name>
</gene>
<dbReference type="VEuPathDB" id="FungiDB:FVEG_17397"/>
<sequence>MKLILLFFLPAALAANCWPPAPGAGDAGRCYWGTADFASCTSSARCTGNGNQCTLIGGGLATCT</sequence>
<protein>
    <submittedName>
        <fullName evidence="1">Uncharacterized protein</fullName>
    </submittedName>
</protein>
<evidence type="ECO:0000313" key="2">
    <source>
        <dbReference type="Proteomes" id="UP000009096"/>
    </source>
</evidence>
<dbReference type="KEGG" id="fvr:FVEG_17397"/>
<accession>W7MUC8</accession>
<dbReference type="EMBL" id="DS022262">
    <property type="protein sequence ID" value="EWG54796.1"/>
    <property type="molecule type" value="Genomic_DNA"/>
</dbReference>
<keyword evidence="2" id="KW-1185">Reference proteome</keyword>
<evidence type="ECO:0000313" key="1">
    <source>
        <dbReference type="EMBL" id="EWG54796.1"/>
    </source>
</evidence>